<accession>A0A2G1VTP3</accession>
<dbReference type="SMART" id="SM01217">
    <property type="entry name" value="Fn3_like"/>
    <property type="match status" value="1"/>
</dbReference>
<dbReference type="InterPro" id="IPR002772">
    <property type="entry name" value="Glyco_hydro_3_C"/>
</dbReference>
<dbReference type="OrthoDB" id="9805821at2"/>
<dbReference type="InterPro" id="IPR050288">
    <property type="entry name" value="Cellulose_deg_GH3"/>
</dbReference>
<name>A0A2G1VTP3_9FLAO</name>
<keyword evidence="4" id="KW-0326">Glycosidase</keyword>
<dbReference type="GO" id="GO:0004553">
    <property type="term" value="F:hydrolase activity, hydrolyzing O-glycosyl compounds"/>
    <property type="evidence" value="ECO:0007669"/>
    <property type="project" value="InterPro"/>
</dbReference>
<dbReference type="Pfam" id="PF00933">
    <property type="entry name" value="Glyco_hydro_3"/>
    <property type="match status" value="1"/>
</dbReference>
<dbReference type="PANTHER" id="PTHR42715">
    <property type="entry name" value="BETA-GLUCOSIDASE"/>
    <property type="match status" value="1"/>
</dbReference>
<dbReference type="PRINTS" id="PR00133">
    <property type="entry name" value="GLHYDRLASE3"/>
</dbReference>
<dbReference type="Proteomes" id="UP000229433">
    <property type="component" value="Unassembled WGS sequence"/>
</dbReference>
<feature type="signal peptide" evidence="6">
    <location>
        <begin position="1"/>
        <end position="18"/>
    </location>
</feature>
<dbReference type="Pfam" id="PF01915">
    <property type="entry name" value="Glyco_hydro_3_C"/>
    <property type="match status" value="1"/>
</dbReference>
<evidence type="ECO:0000313" key="8">
    <source>
        <dbReference type="EMBL" id="PHQ30157.1"/>
    </source>
</evidence>
<dbReference type="PROSITE" id="PS00775">
    <property type="entry name" value="GLYCOSYL_HYDROL_F3"/>
    <property type="match status" value="1"/>
</dbReference>
<dbReference type="InterPro" id="IPR017853">
    <property type="entry name" value="GH"/>
</dbReference>
<dbReference type="InterPro" id="IPR026891">
    <property type="entry name" value="Fn3-like"/>
</dbReference>
<dbReference type="InterPro" id="IPR036881">
    <property type="entry name" value="Glyco_hydro_3_C_sf"/>
</dbReference>
<evidence type="ECO:0000256" key="6">
    <source>
        <dbReference type="SAM" id="SignalP"/>
    </source>
</evidence>
<dbReference type="SUPFAM" id="SSF52279">
    <property type="entry name" value="Beta-D-glucan exohydrolase, C-terminal domain"/>
    <property type="match status" value="1"/>
</dbReference>
<evidence type="ECO:0000256" key="5">
    <source>
        <dbReference type="SAM" id="MobiDB-lite"/>
    </source>
</evidence>
<gene>
    <name evidence="8" type="ORF">CJ305_04110</name>
</gene>
<dbReference type="GO" id="GO:0005975">
    <property type="term" value="P:carbohydrate metabolic process"/>
    <property type="evidence" value="ECO:0007669"/>
    <property type="project" value="InterPro"/>
</dbReference>
<dbReference type="InterPro" id="IPR036962">
    <property type="entry name" value="Glyco_hydro_3_N_sf"/>
</dbReference>
<comment type="caution">
    <text evidence="8">The sequence shown here is derived from an EMBL/GenBank/DDBJ whole genome shotgun (WGS) entry which is preliminary data.</text>
</comment>
<evidence type="ECO:0000259" key="7">
    <source>
        <dbReference type="SMART" id="SM01217"/>
    </source>
</evidence>
<dbReference type="Gene3D" id="3.20.20.300">
    <property type="entry name" value="Glycoside hydrolase, family 3, N-terminal domain"/>
    <property type="match status" value="1"/>
</dbReference>
<organism evidence="8 9">
    <name type="scientific">Leeuwenhoekiella nanhaiensis</name>
    <dbReference type="NCBI Taxonomy" id="1655491"/>
    <lineage>
        <taxon>Bacteria</taxon>
        <taxon>Pseudomonadati</taxon>
        <taxon>Bacteroidota</taxon>
        <taxon>Flavobacteriia</taxon>
        <taxon>Flavobacteriales</taxon>
        <taxon>Flavobacteriaceae</taxon>
        <taxon>Leeuwenhoekiella</taxon>
    </lineage>
</organism>
<keyword evidence="6" id="KW-0732">Signal</keyword>
<dbReference type="Pfam" id="PF14310">
    <property type="entry name" value="Fn3-like"/>
    <property type="match status" value="1"/>
</dbReference>
<reference evidence="8 9" key="1">
    <citation type="submission" date="2017-08" db="EMBL/GenBank/DDBJ databases">
        <title>The whole genome shortgun sequences of strain Leeuwenhoekiella nanhaiensis G18 from the South China Sea.</title>
        <authorList>
            <person name="Liu Q."/>
        </authorList>
    </citation>
    <scope>NUCLEOTIDE SEQUENCE [LARGE SCALE GENOMIC DNA]</scope>
    <source>
        <strain evidence="8 9">G18</strain>
    </source>
</reference>
<feature type="chain" id="PRO_5013760360" evidence="6">
    <location>
        <begin position="19"/>
        <end position="770"/>
    </location>
</feature>
<dbReference type="RefSeq" id="WP_099644992.1">
    <property type="nucleotide sequence ID" value="NZ_KZ319288.1"/>
</dbReference>
<keyword evidence="2 4" id="KW-0378">Hydrolase</keyword>
<evidence type="ECO:0000313" key="9">
    <source>
        <dbReference type="Proteomes" id="UP000229433"/>
    </source>
</evidence>
<proteinExistence type="inferred from homology"/>
<evidence type="ECO:0000256" key="1">
    <source>
        <dbReference type="ARBA" id="ARBA00005336"/>
    </source>
</evidence>
<dbReference type="Gene3D" id="2.60.40.10">
    <property type="entry name" value="Immunoglobulins"/>
    <property type="match status" value="1"/>
</dbReference>
<sequence length="770" mass="83061">MKKHLLYLLLLSCAALSAQTNTQELIDKLTLDEKIYFLIGTGMDIPGVPDDAKPAEAVVGSTSNKVEGAAGTSYAVPRLNIPSVVFADGPAGIRISPERESNPGQTFYATAFPTASSLSSSWNTALAAQVGEAFGIEGRDYGVDFLLAPALNIHRNPLGGRNFEYYSEDPVLGGMITAGFVNGVQSTGLGATIKHFVANNSETNRTALNTVVSERALREIYLRGFKIAIEESNPWAVMSSYNKINGTYASENKELLTDLLREEWGYQGFVMTDWFAGTDAVAQIKAGNDLLMPGTAAQFNAIKKAVEAGELDIKTIDRSVKAILDAYQKTFAFKGYEASGKTNLEEHKAIARKAAHEGMVLLQNVENTLPLKPESKVAVFGTTSYETIAGGTGSGDVNKAYSVSLAEGLKQTALITDAELDAVYEAYVKEERAKIPPKAMFFLKDELVPEKSWTTAELEAIAAKNDVAVFTLGRTSGEFQDREEADDFLLTETEKALLTDLKKAFSAPGKSLVVVLNVGGVIETEFLKNHADAILLTWQPGQEAGNAIADILTGTVNPSGKLPVTFPVALNEVPSSANFPGKPLDPDAEKPANPLQGVPSEEIYKEGIYIGYRYFDSFEVPVSYPFGFGLSYTTFAYENLKAEADDVITLQFSVTNTGDAAGKEIAQLYIAAPQDGLEKPKQELKAFAKTALLQPGQSEQITFTVKPEDLAFYDTTKHAWIVAGGQYTFAVSGALNAVKLKATLVLSETVVEQTKALLTPEQAIEELSRK</sequence>
<feature type="domain" description="Fibronectin type III-like" evidence="7">
    <location>
        <begin position="664"/>
        <end position="735"/>
    </location>
</feature>
<dbReference type="AlphaFoldDB" id="A0A2G1VTP3"/>
<dbReference type="InterPro" id="IPR019800">
    <property type="entry name" value="Glyco_hydro_3_AS"/>
</dbReference>
<dbReference type="SUPFAM" id="SSF51445">
    <property type="entry name" value="(Trans)glycosidases"/>
    <property type="match status" value="1"/>
</dbReference>
<evidence type="ECO:0000256" key="3">
    <source>
        <dbReference type="ARBA" id="ARBA00023277"/>
    </source>
</evidence>
<feature type="region of interest" description="Disordered" evidence="5">
    <location>
        <begin position="578"/>
        <end position="597"/>
    </location>
</feature>
<comment type="similarity">
    <text evidence="1 4">Belongs to the glycosyl hydrolase 3 family.</text>
</comment>
<dbReference type="InterPro" id="IPR001764">
    <property type="entry name" value="Glyco_hydro_3_N"/>
</dbReference>
<protein>
    <submittedName>
        <fullName evidence="8">Glycosyl hydrolase</fullName>
    </submittedName>
</protein>
<evidence type="ECO:0000256" key="2">
    <source>
        <dbReference type="ARBA" id="ARBA00022801"/>
    </source>
</evidence>
<dbReference type="EMBL" id="NQXA01000002">
    <property type="protein sequence ID" value="PHQ30157.1"/>
    <property type="molecule type" value="Genomic_DNA"/>
</dbReference>
<dbReference type="Gene3D" id="3.40.50.1700">
    <property type="entry name" value="Glycoside hydrolase family 3 C-terminal domain"/>
    <property type="match status" value="1"/>
</dbReference>
<keyword evidence="9" id="KW-1185">Reference proteome</keyword>
<evidence type="ECO:0000256" key="4">
    <source>
        <dbReference type="RuleBase" id="RU361161"/>
    </source>
</evidence>
<dbReference type="PANTHER" id="PTHR42715:SF10">
    <property type="entry name" value="BETA-GLUCOSIDASE"/>
    <property type="match status" value="1"/>
</dbReference>
<keyword evidence="3" id="KW-0119">Carbohydrate metabolism</keyword>
<dbReference type="InterPro" id="IPR013783">
    <property type="entry name" value="Ig-like_fold"/>
</dbReference>